<dbReference type="GO" id="GO:0042834">
    <property type="term" value="F:peptidoglycan binding"/>
    <property type="evidence" value="ECO:0007669"/>
    <property type="project" value="InterPro"/>
</dbReference>
<reference evidence="4 5" key="1">
    <citation type="submission" date="2018-03" db="EMBL/GenBank/DDBJ databases">
        <authorList>
            <person name="Keele B.F."/>
        </authorList>
    </citation>
    <scope>NUCLEOTIDE SEQUENCE [LARGE SCALE GENOMIC DNA]</scope>
    <source>
        <strain evidence="4 5">CECT 8626</strain>
    </source>
</reference>
<dbReference type="GO" id="GO:0051301">
    <property type="term" value="P:cell division"/>
    <property type="evidence" value="ECO:0007669"/>
    <property type="project" value="UniProtKB-KW"/>
</dbReference>
<dbReference type="OrthoDB" id="8479416at2"/>
<organism evidence="4 5">
    <name type="scientific">Albidovulum aquaemixtae</name>
    <dbReference type="NCBI Taxonomy" id="1542388"/>
    <lineage>
        <taxon>Bacteria</taxon>
        <taxon>Pseudomonadati</taxon>
        <taxon>Pseudomonadota</taxon>
        <taxon>Alphaproteobacteria</taxon>
        <taxon>Rhodobacterales</taxon>
        <taxon>Paracoccaceae</taxon>
        <taxon>Albidovulum</taxon>
    </lineage>
</organism>
<evidence type="ECO:0000313" key="5">
    <source>
        <dbReference type="Proteomes" id="UP000244924"/>
    </source>
</evidence>
<keyword evidence="2" id="KW-1133">Transmembrane helix</keyword>
<evidence type="ECO:0000256" key="1">
    <source>
        <dbReference type="SAM" id="MobiDB-lite"/>
    </source>
</evidence>
<dbReference type="Gene3D" id="3.30.70.1070">
    <property type="entry name" value="Sporulation related repeat"/>
    <property type="match status" value="1"/>
</dbReference>
<feature type="compositionally biased region" description="Low complexity" evidence="1">
    <location>
        <begin position="135"/>
        <end position="148"/>
    </location>
</feature>
<evidence type="ECO:0000256" key="2">
    <source>
        <dbReference type="SAM" id="Phobius"/>
    </source>
</evidence>
<accession>A0A2R8B723</accession>
<dbReference type="InterPro" id="IPR036680">
    <property type="entry name" value="SPOR-like_sf"/>
</dbReference>
<dbReference type="Pfam" id="PF05036">
    <property type="entry name" value="SPOR"/>
    <property type="match status" value="1"/>
</dbReference>
<feature type="transmembrane region" description="Helical" evidence="2">
    <location>
        <begin position="31"/>
        <end position="52"/>
    </location>
</feature>
<feature type="region of interest" description="Disordered" evidence="1">
    <location>
        <begin position="130"/>
        <end position="149"/>
    </location>
</feature>
<dbReference type="AlphaFoldDB" id="A0A2R8B723"/>
<evidence type="ECO:0000259" key="3">
    <source>
        <dbReference type="PROSITE" id="PS51724"/>
    </source>
</evidence>
<keyword evidence="5" id="KW-1185">Reference proteome</keyword>
<dbReference type="SUPFAM" id="SSF110997">
    <property type="entry name" value="Sporulation related repeat"/>
    <property type="match status" value="1"/>
</dbReference>
<dbReference type="PROSITE" id="PS51724">
    <property type="entry name" value="SPOR"/>
    <property type="match status" value="1"/>
</dbReference>
<proteinExistence type="predicted"/>
<keyword evidence="4" id="KW-0132">Cell division</keyword>
<protein>
    <submittedName>
        <fullName evidence="4">Cell division protein FtsN</fullName>
    </submittedName>
</protein>
<keyword evidence="2" id="KW-0812">Transmembrane</keyword>
<feature type="domain" description="SPOR" evidence="3">
    <location>
        <begin position="239"/>
        <end position="324"/>
    </location>
</feature>
<sequence>MADAKYDDYGGYGPYGSVADRGARGGGFQKWVNGAGALTSVALIVGLGVWTYNLAIRDVRGIPVIRALEGPARVAPDNPGGELAMHQGMAVNEVAAAGTAGEAADQLTLAPTPGALAEEDQPMGSLEAVAEETPESAPSAIPASADPAGDPLTPMTADIRPGEPLPDGPVEPVIAPPEAGAFVAPDVIATDIPGVSRSLRPLTRPATGAEDGYDAMAEAAAAAVAAALAEPVLDVSPDALGQGTRLVQIGAYPDEAEARLEWDKVAARFGGLMEGKRRVIEPATTNGETFYRLRVEGFSDLEDARRFCAALKAENTECVPAMVR</sequence>
<dbReference type="RefSeq" id="WP_108852668.1">
    <property type="nucleotide sequence ID" value="NZ_OMOQ01000001.1"/>
</dbReference>
<evidence type="ECO:0000313" key="4">
    <source>
        <dbReference type="EMBL" id="SPH18332.1"/>
    </source>
</evidence>
<dbReference type="EMBL" id="OMOQ01000001">
    <property type="protein sequence ID" value="SPH18332.1"/>
    <property type="molecule type" value="Genomic_DNA"/>
</dbReference>
<dbReference type="InterPro" id="IPR007730">
    <property type="entry name" value="SPOR-like_dom"/>
</dbReference>
<keyword evidence="2" id="KW-0472">Membrane</keyword>
<keyword evidence="4" id="KW-0131">Cell cycle</keyword>
<gene>
    <name evidence="4" type="primary">ftsN_1</name>
    <name evidence="4" type="ORF">DEA8626_01869</name>
</gene>
<name>A0A2R8B723_9RHOB</name>
<dbReference type="Proteomes" id="UP000244924">
    <property type="component" value="Unassembled WGS sequence"/>
</dbReference>